<keyword evidence="2" id="KW-0863">Zinc-finger</keyword>
<dbReference type="InterPro" id="IPR011011">
    <property type="entry name" value="Znf_FYVE_PHD"/>
</dbReference>
<dbReference type="Proteomes" id="UP000504607">
    <property type="component" value="Chromosome 3"/>
</dbReference>
<dbReference type="SMART" id="SM00249">
    <property type="entry name" value="PHD"/>
    <property type="match status" value="1"/>
</dbReference>
<dbReference type="Pfam" id="PF25874">
    <property type="entry name" value="WHD_plant_repro"/>
    <property type="match status" value="1"/>
</dbReference>
<feature type="domain" description="Zinc finger PHD-type" evidence="7">
    <location>
        <begin position="590"/>
        <end position="636"/>
    </location>
</feature>
<dbReference type="FunCoup" id="A0A6I9QXC2">
    <property type="interactions" value="2309"/>
</dbReference>
<keyword evidence="5" id="KW-0804">Transcription</keyword>
<keyword evidence="4" id="KW-0805">Transcription regulation</keyword>
<evidence type="ECO:0000256" key="3">
    <source>
        <dbReference type="ARBA" id="ARBA00022833"/>
    </source>
</evidence>
<name>A0A6I9QXC2_ELAGV</name>
<dbReference type="PANTHER" id="PTHR46201:SF9">
    <property type="entry name" value="PHD FINGER PROTEIN MALE MEIOCYTE DEATH 1"/>
    <property type="match status" value="1"/>
</dbReference>
<dbReference type="Pfam" id="PF25565">
    <property type="entry name" value="Ubiquitin_At1g33420"/>
    <property type="match status" value="1"/>
</dbReference>
<evidence type="ECO:0000256" key="4">
    <source>
        <dbReference type="ARBA" id="ARBA00023015"/>
    </source>
</evidence>
<dbReference type="GO" id="GO:0008270">
    <property type="term" value="F:zinc ion binding"/>
    <property type="evidence" value="ECO:0007669"/>
    <property type="project" value="UniProtKB-KW"/>
</dbReference>
<feature type="region of interest" description="Disordered" evidence="6">
    <location>
        <begin position="292"/>
        <end position="313"/>
    </location>
</feature>
<evidence type="ECO:0000313" key="8">
    <source>
        <dbReference type="Proteomes" id="UP000504607"/>
    </source>
</evidence>
<dbReference type="InterPro" id="IPR019786">
    <property type="entry name" value="Zinc_finger_PHD-type_CS"/>
</dbReference>
<evidence type="ECO:0000259" key="7">
    <source>
        <dbReference type="SMART" id="SM00249"/>
    </source>
</evidence>
<organism evidence="8 9">
    <name type="scientific">Elaeis guineensis var. tenera</name>
    <name type="common">Oil palm</name>
    <dbReference type="NCBI Taxonomy" id="51953"/>
    <lineage>
        <taxon>Eukaryota</taxon>
        <taxon>Viridiplantae</taxon>
        <taxon>Streptophyta</taxon>
        <taxon>Embryophyta</taxon>
        <taxon>Tracheophyta</taxon>
        <taxon>Spermatophyta</taxon>
        <taxon>Magnoliopsida</taxon>
        <taxon>Liliopsida</taxon>
        <taxon>Arecaceae</taxon>
        <taxon>Arecoideae</taxon>
        <taxon>Cocoseae</taxon>
        <taxon>Elaeidinae</taxon>
        <taxon>Elaeis</taxon>
    </lineage>
</organism>
<dbReference type="Gene3D" id="3.30.40.10">
    <property type="entry name" value="Zinc/RING finger domain, C3HC4 (zinc finger)"/>
    <property type="match status" value="1"/>
</dbReference>
<sequence>MPPAVVSDPTAKRKVRAKIYGLRTFLDPGCPTDFYGAFRDNVRRFLQECGDVEKRDTAGMPTWCTLLVDERSGAVAPLYTIEESVRYSRNPFCDYCRCTGWSHHFVSKRRYHVIIPADDDWDKHLSPNAFHIHTHLLHGLLHCNGFGHLVCINGREGGSKFIPGRDLMDLFDRLCTALRARAVTVEDVAHKRSMDLRLLLGVAHGAPWFSRWGYRFCMGSFGITEEVYQHALHLLSTLRLDTLIADLAKAGRDRELRRVTNIYRKLRQPDRDPPILTVRDLLRFLLGMKHRTPPPTLPPPQQQQQEGKATSMAAAMVEKRKPCRDFAQVAVQLASRWSAKRLRTAAQVIVDALREHGVMTRQEVRDAARLTIGDTGLLDFVLKSLGDCFMDGQVVRRVSNPKTRVLEFSLEEPTHGDNLAAVVAEEARSDEVWAWPSPKHVEEDMQGVYRSVVAGRAEVAGSVLDCKRWVKAWGLGDDADDRLRFLAMWLPREEEMGALTRPLPPPEVVVVEAHASVGELRVEAERALRDSYYVLEGFRAAAVEGIEGQERDPVLLGGVESGSVVWIRGEGADMGCKLRYEGGPDTWAVGCSCGARDDDGERMVACDVCDVWHHTRCIGIADGEPVPPIFLCARCGSSLLIAAEGGPKA</sequence>
<dbReference type="InterPro" id="IPR019787">
    <property type="entry name" value="Znf_PHD-finger"/>
</dbReference>
<evidence type="ECO:0000256" key="5">
    <source>
        <dbReference type="ARBA" id="ARBA00023163"/>
    </source>
</evidence>
<dbReference type="SUPFAM" id="SSF57903">
    <property type="entry name" value="FYVE/PHD zinc finger"/>
    <property type="match status" value="1"/>
</dbReference>
<dbReference type="InterPro" id="IPR058054">
    <property type="entry name" value="Znf_MS1-like"/>
</dbReference>
<dbReference type="AlphaFoldDB" id="A0A6I9QXC2"/>
<reference evidence="9" key="1">
    <citation type="submission" date="2025-08" db="UniProtKB">
        <authorList>
            <consortium name="RefSeq"/>
        </authorList>
    </citation>
    <scope>IDENTIFICATION</scope>
</reference>
<protein>
    <submittedName>
        <fullName evidence="9">PHD finger protein MALE MEIOCYTE DEATH 1</fullName>
    </submittedName>
</protein>
<dbReference type="Pfam" id="PF00628">
    <property type="entry name" value="PHD"/>
    <property type="match status" value="1"/>
</dbReference>
<proteinExistence type="predicted"/>
<dbReference type="CDD" id="cd15556">
    <property type="entry name" value="PHD_MMD1_like"/>
    <property type="match status" value="1"/>
</dbReference>
<dbReference type="GeneID" id="105041555"/>
<evidence type="ECO:0000313" key="9">
    <source>
        <dbReference type="RefSeq" id="XP_010916807.1"/>
    </source>
</evidence>
<accession>A0A6I9QXC2</accession>
<evidence type="ECO:0000256" key="6">
    <source>
        <dbReference type="SAM" id="MobiDB-lite"/>
    </source>
</evidence>
<dbReference type="RefSeq" id="XP_010916807.1">
    <property type="nucleotide sequence ID" value="XM_010918505.2"/>
</dbReference>
<dbReference type="PROSITE" id="PS01359">
    <property type="entry name" value="ZF_PHD_1"/>
    <property type="match status" value="1"/>
</dbReference>
<keyword evidence="8" id="KW-1185">Reference proteome</keyword>
<dbReference type="InterPro" id="IPR001965">
    <property type="entry name" value="Znf_PHD"/>
</dbReference>
<dbReference type="OrthoDB" id="436852at2759"/>
<evidence type="ECO:0000256" key="1">
    <source>
        <dbReference type="ARBA" id="ARBA00022723"/>
    </source>
</evidence>
<evidence type="ECO:0000256" key="2">
    <source>
        <dbReference type="ARBA" id="ARBA00022771"/>
    </source>
</evidence>
<dbReference type="InterPro" id="IPR057765">
    <property type="entry name" value="MS1-like_ubiquitin"/>
</dbReference>
<dbReference type="PANTHER" id="PTHR46201">
    <property type="entry name" value="PHD FINGER PROTEIN MALE MEIOCYTE DEATH 1-RELATED"/>
    <property type="match status" value="1"/>
</dbReference>
<dbReference type="InterPro" id="IPR013083">
    <property type="entry name" value="Znf_RING/FYVE/PHD"/>
</dbReference>
<dbReference type="InParanoid" id="A0A6I9QXC2"/>
<dbReference type="InterPro" id="IPR059080">
    <property type="entry name" value="WHD_PTC1"/>
</dbReference>
<dbReference type="KEGG" id="egu:105041555"/>
<keyword evidence="1" id="KW-0479">Metal-binding</keyword>
<gene>
    <name evidence="9" type="primary">LOC105041555</name>
</gene>
<keyword evidence="3" id="KW-0862">Zinc</keyword>